<dbReference type="InterPro" id="IPR039417">
    <property type="entry name" value="Peptidase_C1A_papain-like"/>
</dbReference>
<dbReference type="PANTHER" id="PTHR12411">
    <property type="entry name" value="CYSTEINE PROTEASE FAMILY C1-RELATED"/>
    <property type="match status" value="1"/>
</dbReference>
<dbReference type="PROSITE" id="PS00139">
    <property type="entry name" value="THIOL_PROTEASE_CYS"/>
    <property type="match status" value="1"/>
</dbReference>
<evidence type="ECO:0000256" key="4">
    <source>
        <dbReference type="ARBA" id="ARBA00022807"/>
    </source>
</evidence>
<dbReference type="InterPro" id="IPR013201">
    <property type="entry name" value="Prot_inhib_I29"/>
</dbReference>
<evidence type="ECO:0000256" key="2">
    <source>
        <dbReference type="ARBA" id="ARBA00022670"/>
    </source>
</evidence>
<dbReference type="InterPro" id="IPR038765">
    <property type="entry name" value="Papain-like_cys_pep_sf"/>
</dbReference>
<evidence type="ECO:0000256" key="7">
    <source>
        <dbReference type="SAM" id="SignalP"/>
    </source>
</evidence>
<dbReference type="InterPro" id="IPR000169">
    <property type="entry name" value="Pept_cys_AS"/>
</dbReference>
<dbReference type="AlphaFoldDB" id="A0A6J1GDP2"/>
<dbReference type="CDD" id="cd02248">
    <property type="entry name" value="Peptidase_C1A"/>
    <property type="match status" value="1"/>
</dbReference>
<evidence type="ECO:0000256" key="5">
    <source>
        <dbReference type="ARBA" id="ARBA00023157"/>
    </source>
</evidence>
<sequence length="371" mass="40690">MPSPTTLLPLLSFFLLSTSALSSSLLSRRSDSEVRATYDLWLAKFGKTYNGIEEQEKRFQIFRENLNFIDDHNSENRTYKVGLNRFADLTNDEYRAAYLGTSSSPARRVMKDKNASRRYAVNNRDQLPESVDWRAKGAVTPIKNQGSCGSCWAFSTIAAVEGINQIVTGELISLSEQELVSCDKKYNSGCNGGLMDYAFQFIIDNGGLDTEEDYPYEGFDGQCDPTRKNAKVVSIDGYEDVPANDEETLKKAVAHQPVSVAIEASGLAMQLYQSGVFTGDCGSALDHGVVAVGYGTENGVDYWLIRNSWGTGWGEDGYFKLERNVKHTTNGKCGITMQASYPVKTGGNPTGSSYSALETVGDKNKISTATI</sequence>
<dbReference type="Pfam" id="PF08246">
    <property type="entry name" value="Inhibitor_I29"/>
    <property type="match status" value="1"/>
</dbReference>
<evidence type="ECO:0000256" key="6">
    <source>
        <dbReference type="ARBA" id="ARBA00023180"/>
    </source>
</evidence>
<evidence type="ECO:0000256" key="3">
    <source>
        <dbReference type="ARBA" id="ARBA00022801"/>
    </source>
</evidence>
<dbReference type="PRINTS" id="PR00705">
    <property type="entry name" value="PAPAIN"/>
</dbReference>
<dbReference type="Gene3D" id="3.90.70.10">
    <property type="entry name" value="Cysteine proteinases"/>
    <property type="match status" value="1"/>
</dbReference>
<gene>
    <name evidence="11" type="primary">LOC111453047</name>
</gene>
<keyword evidence="5" id="KW-1015">Disulfide bond</keyword>
<dbReference type="SMART" id="SM00645">
    <property type="entry name" value="Pept_C1"/>
    <property type="match status" value="1"/>
</dbReference>
<evidence type="ECO:0000256" key="1">
    <source>
        <dbReference type="ARBA" id="ARBA00008455"/>
    </source>
</evidence>
<dbReference type="Pfam" id="PF00112">
    <property type="entry name" value="Peptidase_C1"/>
    <property type="match status" value="1"/>
</dbReference>
<protein>
    <submittedName>
        <fullName evidence="11">Cysteine proteinase COT44-like</fullName>
    </submittedName>
</protein>
<dbReference type="GeneID" id="111453047"/>
<evidence type="ECO:0000313" key="11">
    <source>
        <dbReference type="RefSeq" id="XP_022949755.1"/>
    </source>
</evidence>
<evidence type="ECO:0000313" key="10">
    <source>
        <dbReference type="Proteomes" id="UP000504609"/>
    </source>
</evidence>
<dbReference type="GO" id="GO:0008234">
    <property type="term" value="F:cysteine-type peptidase activity"/>
    <property type="evidence" value="ECO:0007669"/>
    <property type="project" value="UniProtKB-KW"/>
</dbReference>
<keyword evidence="3" id="KW-0378">Hydrolase</keyword>
<dbReference type="PROSITE" id="PS00640">
    <property type="entry name" value="THIOL_PROTEASE_ASN"/>
    <property type="match status" value="1"/>
</dbReference>
<dbReference type="Proteomes" id="UP000504609">
    <property type="component" value="Unplaced"/>
</dbReference>
<organism evidence="10 11">
    <name type="scientific">Cucurbita moschata</name>
    <name type="common">Winter crookneck squash</name>
    <name type="synonym">Cucurbita pepo var. moschata</name>
    <dbReference type="NCBI Taxonomy" id="3662"/>
    <lineage>
        <taxon>Eukaryota</taxon>
        <taxon>Viridiplantae</taxon>
        <taxon>Streptophyta</taxon>
        <taxon>Embryophyta</taxon>
        <taxon>Tracheophyta</taxon>
        <taxon>Spermatophyta</taxon>
        <taxon>Magnoliopsida</taxon>
        <taxon>eudicotyledons</taxon>
        <taxon>Gunneridae</taxon>
        <taxon>Pentapetalae</taxon>
        <taxon>rosids</taxon>
        <taxon>fabids</taxon>
        <taxon>Cucurbitales</taxon>
        <taxon>Cucurbitaceae</taxon>
        <taxon>Cucurbiteae</taxon>
        <taxon>Cucurbita</taxon>
    </lineage>
</organism>
<dbReference type="PROSITE" id="PS00639">
    <property type="entry name" value="THIOL_PROTEASE_HIS"/>
    <property type="match status" value="1"/>
</dbReference>
<dbReference type="GO" id="GO:0006508">
    <property type="term" value="P:proteolysis"/>
    <property type="evidence" value="ECO:0007669"/>
    <property type="project" value="UniProtKB-KW"/>
</dbReference>
<reference evidence="11" key="1">
    <citation type="submission" date="2025-08" db="UniProtKB">
        <authorList>
            <consortium name="RefSeq"/>
        </authorList>
    </citation>
    <scope>IDENTIFICATION</scope>
    <source>
        <tissue evidence="11">Young leaves</tissue>
    </source>
</reference>
<dbReference type="InterPro" id="IPR025660">
    <property type="entry name" value="Pept_his_AS"/>
</dbReference>
<keyword evidence="6" id="KW-0325">Glycoprotein</keyword>
<feature type="domain" description="Peptidase C1A papain C-terminal" evidence="8">
    <location>
        <begin position="127"/>
        <end position="343"/>
    </location>
</feature>
<dbReference type="RefSeq" id="XP_022949755.1">
    <property type="nucleotide sequence ID" value="XM_023093987.1"/>
</dbReference>
<dbReference type="FunFam" id="3.90.70.10:FF:000068">
    <property type="entry name" value="Cysteine protease 1"/>
    <property type="match status" value="1"/>
</dbReference>
<evidence type="ECO:0000259" key="8">
    <source>
        <dbReference type="SMART" id="SM00645"/>
    </source>
</evidence>
<dbReference type="InterPro" id="IPR013128">
    <property type="entry name" value="Peptidase_C1A"/>
</dbReference>
<dbReference type="KEGG" id="cmos:111453047"/>
<dbReference type="InterPro" id="IPR000668">
    <property type="entry name" value="Peptidase_C1A_C"/>
</dbReference>
<keyword evidence="4" id="KW-0788">Thiol protease</keyword>
<feature type="domain" description="Cathepsin propeptide inhibitor" evidence="9">
    <location>
        <begin position="38"/>
        <end position="94"/>
    </location>
</feature>
<keyword evidence="7" id="KW-0732">Signal</keyword>
<feature type="chain" id="PRO_5026729364" evidence="7">
    <location>
        <begin position="23"/>
        <end position="371"/>
    </location>
</feature>
<name>A0A6J1GDP2_CUCMO</name>
<feature type="signal peptide" evidence="7">
    <location>
        <begin position="1"/>
        <end position="22"/>
    </location>
</feature>
<comment type="similarity">
    <text evidence="1">Belongs to the peptidase C1 family.</text>
</comment>
<keyword evidence="2" id="KW-0645">Protease</keyword>
<accession>A0A6J1GDP2</accession>
<keyword evidence="10" id="KW-1185">Reference proteome</keyword>
<proteinExistence type="inferred from homology"/>
<evidence type="ECO:0000259" key="9">
    <source>
        <dbReference type="SMART" id="SM00848"/>
    </source>
</evidence>
<dbReference type="SUPFAM" id="SSF54001">
    <property type="entry name" value="Cysteine proteinases"/>
    <property type="match status" value="1"/>
</dbReference>
<dbReference type="SMART" id="SM00848">
    <property type="entry name" value="Inhibitor_I29"/>
    <property type="match status" value="1"/>
</dbReference>
<dbReference type="InterPro" id="IPR025661">
    <property type="entry name" value="Pept_asp_AS"/>
</dbReference>